<name>A0A5B7INY0_PORTR</name>
<dbReference type="Proteomes" id="UP000324222">
    <property type="component" value="Unassembled WGS sequence"/>
</dbReference>
<comment type="caution">
    <text evidence="5">The sequence shown here is derived from an EMBL/GenBank/DDBJ whole genome shotgun (WGS) entry which is preliminary data.</text>
</comment>
<dbReference type="SUPFAM" id="SSF103473">
    <property type="entry name" value="MFS general substrate transporter"/>
    <property type="match status" value="1"/>
</dbReference>
<keyword evidence="6" id="KW-1185">Reference proteome</keyword>
<dbReference type="InterPro" id="IPR036259">
    <property type="entry name" value="MFS_trans_sf"/>
</dbReference>
<evidence type="ECO:0000256" key="1">
    <source>
        <dbReference type="ARBA" id="ARBA00022692"/>
    </source>
</evidence>
<keyword evidence="2 4" id="KW-1133">Transmembrane helix</keyword>
<dbReference type="PANTHER" id="PTHR23121">
    <property type="entry name" value="SODIUM-DEPENDENT GLUCOSE TRANSPORTER 1"/>
    <property type="match status" value="1"/>
</dbReference>
<keyword evidence="1 4" id="KW-0812">Transmembrane</keyword>
<gene>
    <name evidence="5" type="ORF">E2C01_078475</name>
</gene>
<dbReference type="OrthoDB" id="6512734at2759"/>
<protein>
    <submittedName>
        <fullName evidence="5">Uncharacterized protein</fullName>
    </submittedName>
</protein>
<sequence length="131" mass="13526">MCCSKRDSTFVCLCASQGLCVSVSGGPLIKLEMSVGVPESTAFHVFTARSVGMLLGGALGSVLFEVYNRQFLLSVSLVWVAAAVTVLPFTVPAALWWTLASTAALGTGLAFIFTGKATSLLVWCGGVLCGG</sequence>
<organism evidence="5 6">
    <name type="scientific">Portunus trituberculatus</name>
    <name type="common">Swimming crab</name>
    <name type="synonym">Neptunus trituberculatus</name>
    <dbReference type="NCBI Taxonomy" id="210409"/>
    <lineage>
        <taxon>Eukaryota</taxon>
        <taxon>Metazoa</taxon>
        <taxon>Ecdysozoa</taxon>
        <taxon>Arthropoda</taxon>
        <taxon>Crustacea</taxon>
        <taxon>Multicrustacea</taxon>
        <taxon>Malacostraca</taxon>
        <taxon>Eumalacostraca</taxon>
        <taxon>Eucarida</taxon>
        <taxon>Decapoda</taxon>
        <taxon>Pleocyemata</taxon>
        <taxon>Brachyura</taxon>
        <taxon>Eubrachyura</taxon>
        <taxon>Portunoidea</taxon>
        <taxon>Portunidae</taxon>
        <taxon>Portuninae</taxon>
        <taxon>Portunus</taxon>
    </lineage>
</organism>
<evidence type="ECO:0000313" key="5">
    <source>
        <dbReference type="EMBL" id="MPC83759.1"/>
    </source>
</evidence>
<evidence type="ECO:0000256" key="4">
    <source>
        <dbReference type="SAM" id="Phobius"/>
    </source>
</evidence>
<evidence type="ECO:0000256" key="3">
    <source>
        <dbReference type="ARBA" id="ARBA00023136"/>
    </source>
</evidence>
<dbReference type="PANTHER" id="PTHR23121:SF9">
    <property type="entry name" value="SODIUM-DEPENDENT GLUCOSE TRANSPORTER 1"/>
    <property type="match status" value="1"/>
</dbReference>
<dbReference type="EMBL" id="VSRR010063405">
    <property type="protein sequence ID" value="MPC83759.1"/>
    <property type="molecule type" value="Genomic_DNA"/>
</dbReference>
<proteinExistence type="predicted"/>
<feature type="transmembrane region" description="Helical" evidence="4">
    <location>
        <begin position="41"/>
        <end position="64"/>
    </location>
</feature>
<accession>A0A5B7INY0</accession>
<reference evidence="5 6" key="1">
    <citation type="submission" date="2019-05" db="EMBL/GenBank/DDBJ databases">
        <title>Another draft genome of Portunus trituberculatus and its Hox gene families provides insights of decapod evolution.</title>
        <authorList>
            <person name="Jeong J.-H."/>
            <person name="Song I."/>
            <person name="Kim S."/>
            <person name="Choi T."/>
            <person name="Kim D."/>
            <person name="Ryu S."/>
            <person name="Kim W."/>
        </authorList>
    </citation>
    <scope>NUCLEOTIDE SEQUENCE [LARGE SCALE GENOMIC DNA]</scope>
    <source>
        <tissue evidence="5">Muscle</tissue>
    </source>
</reference>
<evidence type="ECO:0000313" key="6">
    <source>
        <dbReference type="Proteomes" id="UP000324222"/>
    </source>
</evidence>
<feature type="transmembrane region" description="Helical" evidence="4">
    <location>
        <begin position="71"/>
        <end position="89"/>
    </location>
</feature>
<keyword evidence="3 4" id="KW-0472">Membrane</keyword>
<evidence type="ECO:0000256" key="2">
    <source>
        <dbReference type="ARBA" id="ARBA00022989"/>
    </source>
</evidence>
<dbReference type="AlphaFoldDB" id="A0A5B7INY0"/>